<keyword evidence="14" id="KW-1185">Reference proteome</keyword>
<name>E0VY71_PEDHC</name>
<evidence type="ECO:0000256" key="10">
    <source>
        <dbReference type="SAM" id="Phobius"/>
    </source>
</evidence>
<feature type="transmembrane region" description="Helical" evidence="10">
    <location>
        <begin position="160"/>
        <end position="178"/>
    </location>
</feature>
<feature type="compositionally biased region" description="Basic and acidic residues" evidence="9">
    <location>
        <begin position="243"/>
        <end position="256"/>
    </location>
</feature>
<feature type="transmembrane region" description="Helical" evidence="10">
    <location>
        <begin position="340"/>
        <end position="356"/>
    </location>
</feature>
<evidence type="ECO:0000256" key="6">
    <source>
        <dbReference type="ARBA" id="ARBA00023136"/>
    </source>
</evidence>
<proteinExistence type="inferred from homology"/>
<dbReference type="OrthoDB" id="297496at2759"/>
<dbReference type="InterPro" id="IPR013099">
    <property type="entry name" value="K_chnl_dom"/>
</dbReference>
<dbReference type="eggNOG" id="KOG1418">
    <property type="taxonomic scope" value="Eukaryota"/>
</dbReference>
<keyword evidence="5 8" id="KW-0406">Ion transport</keyword>
<keyword evidence="6 10" id="KW-0472">Membrane</keyword>
<feature type="transmembrane region" description="Helical" evidence="10">
    <location>
        <begin position="32"/>
        <end position="60"/>
    </location>
</feature>
<comment type="similarity">
    <text evidence="8">Belongs to the two pore domain potassium channel (TC 1.A.1.8) family.</text>
</comment>
<evidence type="ECO:0000256" key="9">
    <source>
        <dbReference type="SAM" id="MobiDB-lite"/>
    </source>
</evidence>
<dbReference type="InterPro" id="IPR003280">
    <property type="entry name" value="2pore_dom_K_chnl"/>
</dbReference>
<dbReference type="PANTHER" id="PTHR11003">
    <property type="entry name" value="POTASSIUM CHANNEL, SUBFAMILY K"/>
    <property type="match status" value="1"/>
</dbReference>
<evidence type="ECO:0000256" key="5">
    <source>
        <dbReference type="ARBA" id="ARBA00023065"/>
    </source>
</evidence>
<feature type="transmembrane region" description="Helical" evidence="10">
    <location>
        <begin position="130"/>
        <end position="148"/>
    </location>
</feature>
<evidence type="ECO:0000256" key="8">
    <source>
        <dbReference type="RuleBase" id="RU003857"/>
    </source>
</evidence>
<reference evidence="12" key="2">
    <citation type="submission" date="2007-04" db="EMBL/GenBank/DDBJ databases">
        <title>The genome of the human body louse.</title>
        <authorList>
            <consortium name="The Human Body Louse Genome Consortium"/>
            <person name="Kirkness E."/>
            <person name="Walenz B."/>
            <person name="Hass B."/>
            <person name="Bruggner R."/>
            <person name="Strausberg R."/>
        </authorList>
    </citation>
    <scope>NUCLEOTIDE SEQUENCE</scope>
    <source>
        <strain evidence="12">USDA</strain>
    </source>
</reference>
<evidence type="ECO:0000256" key="3">
    <source>
        <dbReference type="ARBA" id="ARBA00022692"/>
    </source>
</evidence>
<dbReference type="PANTHER" id="PTHR11003:SF352">
    <property type="entry name" value="BCDNA.GH04802-RELATED"/>
    <property type="match status" value="1"/>
</dbReference>
<dbReference type="InParanoid" id="E0VY71"/>
<dbReference type="GO" id="GO:0005886">
    <property type="term" value="C:plasma membrane"/>
    <property type="evidence" value="ECO:0007669"/>
    <property type="project" value="TreeGrafter"/>
</dbReference>
<dbReference type="CTD" id="8233049"/>
<accession>E0VY71</accession>
<keyword evidence="2 8" id="KW-0813">Transport</keyword>
<sequence>MDRKPSRRSYGRTNIRHEKSCKEKCKDFLRQFIAFMFTNVGIIGLVVAYTIAGAFMFIAIEGKEGEFLIEDVIRLRNNTVDELWDVTCCKINVFSEASWRNHVSTQLIEYQRTFVDAVRNGYDPKHTDSWSFSGAFLYSLTVITTIGYGNVAPRTEWGKLATIVYAIVGMPLFLLYLSNIGDILAKSFKWSYTKVCLCKGCPGTESFRRRKRMKQNIKMSKMIKSQKDFSRRRNRKTSWQPNVHDDSRNEKRKKIDDEEDDSDDESSSSNSSSGSSSGGNTSDTNKETEISQSSLSIDDYDPQTVTVPITLCLAIMVGYVCGGALLFARWENWGFLDGSYFCFISLSTIGFGDIVPGDSIIQSQVIQISFILTAVYLMLGMALIAMCFNLMQEEVIHKTRSCIKCCQNVFYCCFGKNKNQSGL</sequence>
<dbReference type="HOGENOM" id="CLU_022504_5_2_1"/>
<dbReference type="SUPFAM" id="SSF81324">
    <property type="entry name" value="Voltage-gated potassium channels"/>
    <property type="match status" value="2"/>
</dbReference>
<reference evidence="12" key="1">
    <citation type="submission" date="2007-04" db="EMBL/GenBank/DDBJ databases">
        <title>Annotation of Pediculus humanus corporis strain USDA.</title>
        <authorList>
            <person name="Kirkness E."/>
            <person name="Hannick L."/>
            <person name="Hass B."/>
            <person name="Bruggner R."/>
            <person name="Lawson D."/>
            <person name="Bidwell S."/>
            <person name="Joardar V."/>
            <person name="Caler E."/>
            <person name="Walenz B."/>
            <person name="Inman J."/>
            <person name="Schobel S."/>
            <person name="Galinsky K."/>
            <person name="Amedeo P."/>
            <person name="Strausberg R."/>
        </authorList>
    </citation>
    <scope>NUCLEOTIDE SEQUENCE</scope>
    <source>
        <strain evidence="12">USDA</strain>
    </source>
</reference>
<feature type="compositionally biased region" description="Acidic residues" evidence="9">
    <location>
        <begin position="257"/>
        <end position="266"/>
    </location>
</feature>
<evidence type="ECO:0000256" key="4">
    <source>
        <dbReference type="ARBA" id="ARBA00022989"/>
    </source>
</evidence>
<feature type="transmembrane region" description="Helical" evidence="10">
    <location>
        <begin position="368"/>
        <end position="391"/>
    </location>
</feature>
<dbReference type="GO" id="GO:0015271">
    <property type="term" value="F:outward rectifier potassium channel activity"/>
    <property type="evidence" value="ECO:0007669"/>
    <property type="project" value="TreeGrafter"/>
</dbReference>
<comment type="subcellular location">
    <subcellularLocation>
        <location evidence="1">Membrane</location>
        <topology evidence="1">Multi-pass membrane protein</topology>
    </subcellularLocation>
</comment>
<evidence type="ECO:0000256" key="2">
    <source>
        <dbReference type="ARBA" id="ARBA00022448"/>
    </source>
</evidence>
<feature type="domain" description="Potassium channel" evidence="11">
    <location>
        <begin position="315"/>
        <end position="394"/>
    </location>
</feature>
<evidence type="ECO:0000259" key="11">
    <source>
        <dbReference type="Pfam" id="PF07885"/>
    </source>
</evidence>
<keyword evidence="3 8" id="KW-0812">Transmembrane</keyword>
<dbReference type="GO" id="GO:0022841">
    <property type="term" value="F:potassium ion leak channel activity"/>
    <property type="evidence" value="ECO:0007669"/>
    <property type="project" value="TreeGrafter"/>
</dbReference>
<dbReference type="VEuPathDB" id="VectorBase:PHUM509810"/>
<dbReference type="KEGG" id="phu:Phum_PHUM509810"/>
<organism>
    <name type="scientific">Pediculus humanus subsp. corporis</name>
    <name type="common">Body louse</name>
    <dbReference type="NCBI Taxonomy" id="121224"/>
    <lineage>
        <taxon>Eukaryota</taxon>
        <taxon>Metazoa</taxon>
        <taxon>Ecdysozoa</taxon>
        <taxon>Arthropoda</taxon>
        <taxon>Hexapoda</taxon>
        <taxon>Insecta</taxon>
        <taxon>Pterygota</taxon>
        <taxon>Neoptera</taxon>
        <taxon>Paraneoptera</taxon>
        <taxon>Psocodea</taxon>
        <taxon>Troctomorpha</taxon>
        <taxon>Phthiraptera</taxon>
        <taxon>Anoplura</taxon>
        <taxon>Pediculidae</taxon>
        <taxon>Pediculus</taxon>
    </lineage>
</organism>
<dbReference type="GeneID" id="8233049"/>
<dbReference type="AlphaFoldDB" id="E0VY71"/>
<dbReference type="FunCoup" id="E0VY71">
    <property type="interactions" value="8"/>
</dbReference>
<dbReference type="RefSeq" id="XP_002431065.1">
    <property type="nucleotide sequence ID" value="XM_002431020.1"/>
</dbReference>
<evidence type="ECO:0000313" key="14">
    <source>
        <dbReference type="Proteomes" id="UP000009046"/>
    </source>
</evidence>
<dbReference type="EMBL" id="DS235844">
    <property type="protein sequence ID" value="EEB18327.1"/>
    <property type="molecule type" value="Genomic_DNA"/>
</dbReference>
<feature type="transmembrane region" description="Helical" evidence="10">
    <location>
        <begin position="305"/>
        <end position="328"/>
    </location>
</feature>
<evidence type="ECO:0000256" key="1">
    <source>
        <dbReference type="ARBA" id="ARBA00004141"/>
    </source>
</evidence>
<evidence type="ECO:0000256" key="7">
    <source>
        <dbReference type="ARBA" id="ARBA00023303"/>
    </source>
</evidence>
<dbReference type="EMBL" id="AAZO01006203">
    <property type="status" value="NOT_ANNOTATED_CDS"/>
    <property type="molecule type" value="Genomic_DNA"/>
</dbReference>
<evidence type="ECO:0000313" key="12">
    <source>
        <dbReference type="EMBL" id="EEB18327.1"/>
    </source>
</evidence>
<dbReference type="Pfam" id="PF07885">
    <property type="entry name" value="Ion_trans_2"/>
    <property type="match status" value="2"/>
</dbReference>
<keyword evidence="7 8" id="KW-0407">Ion channel</keyword>
<feature type="domain" description="Potassium channel" evidence="11">
    <location>
        <begin position="128"/>
        <end position="185"/>
    </location>
</feature>
<dbReference type="Gene3D" id="1.10.287.70">
    <property type="match status" value="1"/>
</dbReference>
<dbReference type="PRINTS" id="PR01333">
    <property type="entry name" value="2POREKCHANEL"/>
</dbReference>
<keyword evidence="4 10" id="KW-1133">Transmembrane helix</keyword>
<evidence type="ECO:0000313" key="13">
    <source>
        <dbReference type="EnsemblMetazoa" id="PHUM509810-PA"/>
    </source>
</evidence>
<feature type="compositionally biased region" description="Low complexity" evidence="9">
    <location>
        <begin position="267"/>
        <end position="283"/>
    </location>
</feature>
<dbReference type="GO" id="GO:0030322">
    <property type="term" value="P:stabilization of membrane potential"/>
    <property type="evidence" value="ECO:0007669"/>
    <property type="project" value="TreeGrafter"/>
</dbReference>
<protein>
    <recommendedName>
        <fullName evidence="11">Potassium channel domain-containing protein</fullName>
    </recommendedName>
</protein>
<reference evidence="13" key="3">
    <citation type="submission" date="2020-05" db="UniProtKB">
        <authorList>
            <consortium name="EnsemblMetazoa"/>
        </authorList>
    </citation>
    <scope>IDENTIFICATION</scope>
    <source>
        <strain evidence="13">USDA</strain>
    </source>
</reference>
<dbReference type="OMA" id="TPQSEWG"/>
<gene>
    <name evidence="13" type="primary">8233049</name>
    <name evidence="12" type="ORF">Phum_PHUM509810</name>
</gene>
<dbReference type="Proteomes" id="UP000009046">
    <property type="component" value="Unassembled WGS sequence"/>
</dbReference>
<dbReference type="EnsemblMetazoa" id="PHUM509810-RA">
    <property type="protein sequence ID" value="PHUM509810-PA"/>
    <property type="gene ID" value="PHUM509810"/>
</dbReference>
<feature type="region of interest" description="Disordered" evidence="9">
    <location>
        <begin position="224"/>
        <end position="293"/>
    </location>
</feature>